<dbReference type="PROSITE" id="PS50887">
    <property type="entry name" value="GGDEF"/>
    <property type="match status" value="1"/>
</dbReference>
<evidence type="ECO:0000313" key="8">
    <source>
        <dbReference type="EMBL" id="OAN10518.1"/>
    </source>
</evidence>
<evidence type="ECO:0000256" key="6">
    <source>
        <dbReference type="SAM" id="Phobius"/>
    </source>
</evidence>
<dbReference type="PANTHER" id="PTHR45138">
    <property type="entry name" value="REGULATORY COMPONENTS OF SENSORY TRANSDUCTION SYSTEM"/>
    <property type="match status" value="1"/>
</dbReference>
<dbReference type="Pfam" id="PF00990">
    <property type="entry name" value="GGDEF"/>
    <property type="match status" value="1"/>
</dbReference>
<proteinExistence type="predicted"/>
<evidence type="ECO:0000256" key="5">
    <source>
        <dbReference type="ARBA" id="ARBA00023136"/>
    </source>
</evidence>
<protein>
    <submittedName>
        <fullName evidence="8">Diguanylate cyclase</fullName>
    </submittedName>
</protein>
<dbReference type="SUPFAM" id="SSF55073">
    <property type="entry name" value="Nucleotide cyclase"/>
    <property type="match status" value="1"/>
</dbReference>
<dbReference type="CDD" id="cd01949">
    <property type="entry name" value="GGDEF"/>
    <property type="match status" value="1"/>
</dbReference>
<feature type="transmembrane region" description="Helical" evidence="6">
    <location>
        <begin position="71"/>
        <end position="99"/>
    </location>
</feature>
<dbReference type="NCBIfam" id="TIGR00254">
    <property type="entry name" value="GGDEF"/>
    <property type="match status" value="1"/>
</dbReference>
<evidence type="ECO:0000256" key="1">
    <source>
        <dbReference type="ARBA" id="ARBA00004651"/>
    </source>
</evidence>
<feature type="transmembrane region" description="Helical" evidence="6">
    <location>
        <begin position="41"/>
        <end position="59"/>
    </location>
</feature>
<feature type="domain" description="GGDEF" evidence="7">
    <location>
        <begin position="226"/>
        <end position="359"/>
    </location>
</feature>
<dbReference type="PANTHER" id="PTHR45138:SF9">
    <property type="entry name" value="DIGUANYLATE CYCLASE DGCM-RELATED"/>
    <property type="match status" value="1"/>
</dbReference>
<evidence type="ECO:0000313" key="9">
    <source>
        <dbReference type="Proteomes" id="UP000078447"/>
    </source>
</evidence>
<organism evidence="8 9">
    <name type="scientific">Exiguobacterium undae</name>
    <dbReference type="NCBI Taxonomy" id="169177"/>
    <lineage>
        <taxon>Bacteria</taxon>
        <taxon>Bacillati</taxon>
        <taxon>Bacillota</taxon>
        <taxon>Bacilli</taxon>
        <taxon>Bacillales</taxon>
        <taxon>Bacillales Family XII. Incertae Sedis</taxon>
        <taxon>Exiguobacterium</taxon>
    </lineage>
</organism>
<keyword evidence="5 6" id="KW-0472">Membrane</keyword>
<feature type="transmembrane region" description="Helical" evidence="6">
    <location>
        <begin position="105"/>
        <end position="125"/>
    </location>
</feature>
<name>A0ABX2V766_9BACL</name>
<dbReference type="InterPro" id="IPR029787">
    <property type="entry name" value="Nucleotide_cyclase"/>
</dbReference>
<gene>
    <name evidence="8" type="ORF">A3783_13845</name>
</gene>
<sequence>MSIMNNFIINFCLLFTTITLLFLPFRNQPRITPKTNVKTRLFLGGAAGLIAVLLMFNSIQIDVARVDLRIIPVAIAMMFGGLTSAAITGLMIIGARFAITPLDQIDAAILSAIVISVFIVTISVVRRYVRMTFWNFELMIGIGILYSLPAIYLLTHSWSTFFKVSAAYIFFNLIAGFVTYQLLTELRRHFENIQYQQKLAMTDALTGLANRRRLDDSLSLVGSAEDGYSLVLIDIDFFKHVNDTYGHDAGDDVLRQLGTTLASLARPDDLVGRYGGEEFLIILPDTSAAEAKKISELARMTVARNLFPTTSVPDLQITISLGIAHSSGSHTSLEALQQADKALYHSKKSGRNRSTIYTKALELEQA</sequence>
<dbReference type="InterPro" id="IPR000160">
    <property type="entry name" value="GGDEF_dom"/>
</dbReference>
<dbReference type="InterPro" id="IPR011620">
    <property type="entry name" value="Sig_transdc_His_kinase_LytS_TM"/>
</dbReference>
<dbReference type="Gene3D" id="3.30.70.270">
    <property type="match status" value="1"/>
</dbReference>
<evidence type="ECO:0000259" key="7">
    <source>
        <dbReference type="PROSITE" id="PS50887"/>
    </source>
</evidence>
<feature type="transmembrane region" description="Helical" evidence="6">
    <location>
        <begin position="132"/>
        <end position="154"/>
    </location>
</feature>
<feature type="transmembrane region" description="Helical" evidence="6">
    <location>
        <begin position="166"/>
        <end position="183"/>
    </location>
</feature>
<keyword evidence="9" id="KW-1185">Reference proteome</keyword>
<evidence type="ECO:0000256" key="2">
    <source>
        <dbReference type="ARBA" id="ARBA00022475"/>
    </source>
</evidence>
<keyword evidence="4 6" id="KW-1133">Transmembrane helix</keyword>
<dbReference type="InterPro" id="IPR050469">
    <property type="entry name" value="Diguanylate_Cyclase"/>
</dbReference>
<evidence type="ECO:0000256" key="4">
    <source>
        <dbReference type="ARBA" id="ARBA00022989"/>
    </source>
</evidence>
<dbReference type="SMART" id="SM00267">
    <property type="entry name" value="GGDEF"/>
    <property type="match status" value="1"/>
</dbReference>
<evidence type="ECO:0000256" key="3">
    <source>
        <dbReference type="ARBA" id="ARBA00022692"/>
    </source>
</evidence>
<feature type="transmembrane region" description="Helical" evidence="6">
    <location>
        <begin position="7"/>
        <end position="25"/>
    </location>
</feature>
<comment type="caution">
    <text evidence="8">The sequence shown here is derived from an EMBL/GenBank/DDBJ whole genome shotgun (WGS) entry which is preliminary data.</text>
</comment>
<keyword evidence="2" id="KW-1003">Cell membrane</keyword>
<dbReference type="InterPro" id="IPR043128">
    <property type="entry name" value="Rev_trsase/Diguanyl_cyclase"/>
</dbReference>
<keyword evidence="3 6" id="KW-0812">Transmembrane</keyword>
<reference evidence="8 9" key="1">
    <citation type="submission" date="2016-03" db="EMBL/GenBank/DDBJ databases">
        <authorList>
            <person name="Cho S.-Y."/>
            <person name="Lim S."/>
            <person name="Kim H."/>
            <person name="Soh E.H."/>
            <person name="Moon J.S."/>
        </authorList>
    </citation>
    <scope>NUCLEOTIDE SEQUENCE [LARGE SCALE GENOMIC DNA]</scope>
    <source>
        <strain evidence="8 9">KCTC 3810</strain>
    </source>
</reference>
<dbReference type="EMBL" id="LVVL01000017">
    <property type="protein sequence ID" value="OAN10518.1"/>
    <property type="molecule type" value="Genomic_DNA"/>
</dbReference>
<accession>A0ABX2V766</accession>
<comment type="subcellular location">
    <subcellularLocation>
        <location evidence="1">Cell membrane</location>
        <topology evidence="1">Multi-pass membrane protein</topology>
    </subcellularLocation>
</comment>
<dbReference type="Proteomes" id="UP000078447">
    <property type="component" value="Unassembled WGS sequence"/>
</dbReference>
<dbReference type="Pfam" id="PF07694">
    <property type="entry name" value="5TM-5TMR_LYT"/>
    <property type="match status" value="1"/>
</dbReference>